<protein>
    <submittedName>
        <fullName evidence="5">Uncharacterized protein</fullName>
    </submittedName>
</protein>
<keyword evidence="3" id="KW-0206">Cytoskeleton</keyword>
<dbReference type="InterPro" id="IPR032675">
    <property type="entry name" value="LRR_dom_sf"/>
</dbReference>
<feature type="region of interest" description="Disordered" evidence="4">
    <location>
        <begin position="1"/>
        <end position="61"/>
    </location>
</feature>
<dbReference type="GO" id="GO:0007015">
    <property type="term" value="P:actin filament organization"/>
    <property type="evidence" value="ECO:0007669"/>
    <property type="project" value="TreeGrafter"/>
</dbReference>
<dbReference type="SMART" id="SM00368">
    <property type="entry name" value="LRR_RI"/>
    <property type="match status" value="4"/>
</dbReference>
<evidence type="ECO:0000256" key="3">
    <source>
        <dbReference type="ARBA" id="ARBA00023212"/>
    </source>
</evidence>
<proteinExistence type="predicted"/>
<name>A0A8J9T3Z0_PHATR</name>
<dbReference type="InterPro" id="IPR001611">
    <property type="entry name" value="Leu-rich_rpt"/>
</dbReference>
<organism evidence="5">
    <name type="scientific">Phaeodactylum tricornutum</name>
    <name type="common">Diatom</name>
    <dbReference type="NCBI Taxonomy" id="2850"/>
    <lineage>
        <taxon>Eukaryota</taxon>
        <taxon>Sar</taxon>
        <taxon>Stramenopiles</taxon>
        <taxon>Ochrophyta</taxon>
        <taxon>Bacillariophyta</taxon>
        <taxon>Bacillariophyceae</taxon>
        <taxon>Bacillariophycidae</taxon>
        <taxon>Naviculales</taxon>
        <taxon>Phaeodactylaceae</taxon>
        <taxon>Phaeodactylum</taxon>
    </lineage>
</organism>
<dbReference type="InterPro" id="IPR004934">
    <property type="entry name" value="TMOD"/>
</dbReference>
<dbReference type="EMBL" id="OU594957">
    <property type="protein sequence ID" value="CAG9281950.1"/>
    <property type="molecule type" value="Genomic_DNA"/>
</dbReference>
<dbReference type="PANTHER" id="PTHR10901:SF6">
    <property type="entry name" value="TROPOMODULIN, ISOFORM N"/>
    <property type="match status" value="1"/>
</dbReference>
<dbReference type="GO" id="GO:0051694">
    <property type="term" value="P:pointed-end actin filament capping"/>
    <property type="evidence" value="ECO:0007669"/>
    <property type="project" value="InterPro"/>
</dbReference>
<dbReference type="AlphaFoldDB" id="A0A8J9T3Z0"/>
<evidence type="ECO:0000256" key="1">
    <source>
        <dbReference type="ARBA" id="ARBA00004245"/>
    </source>
</evidence>
<evidence type="ECO:0000256" key="2">
    <source>
        <dbReference type="ARBA" id="ARBA00022490"/>
    </source>
</evidence>
<dbReference type="Proteomes" id="UP000836788">
    <property type="component" value="Chromosome 16"/>
</dbReference>
<evidence type="ECO:0000256" key="4">
    <source>
        <dbReference type="SAM" id="MobiDB-lite"/>
    </source>
</evidence>
<dbReference type="PANTHER" id="PTHR10901">
    <property type="entry name" value="TROPOMODULIN"/>
    <property type="match status" value="1"/>
</dbReference>
<keyword evidence="2" id="KW-0963">Cytoplasm</keyword>
<dbReference type="GO" id="GO:0005856">
    <property type="term" value="C:cytoskeleton"/>
    <property type="evidence" value="ECO:0007669"/>
    <property type="project" value="UniProtKB-SubCell"/>
</dbReference>
<reference evidence="5" key="1">
    <citation type="submission" date="2022-02" db="EMBL/GenBank/DDBJ databases">
        <authorList>
            <person name="Giguere J D."/>
        </authorList>
    </citation>
    <scope>NUCLEOTIDE SEQUENCE</scope>
    <source>
        <strain evidence="5">CCAP 1055/1</strain>
    </source>
</reference>
<dbReference type="Gene3D" id="3.80.10.10">
    <property type="entry name" value="Ribonuclease Inhibitor"/>
    <property type="match status" value="4"/>
</dbReference>
<dbReference type="GO" id="GO:0005523">
    <property type="term" value="F:tropomyosin binding"/>
    <property type="evidence" value="ECO:0007669"/>
    <property type="project" value="InterPro"/>
</dbReference>
<dbReference type="SUPFAM" id="SSF52047">
    <property type="entry name" value="RNI-like"/>
    <property type="match status" value="2"/>
</dbReference>
<comment type="subcellular location">
    <subcellularLocation>
        <location evidence="1">Cytoplasm</location>
        <location evidence="1">Cytoskeleton</location>
    </subcellularLocation>
</comment>
<evidence type="ECO:0000313" key="5">
    <source>
        <dbReference type="EMBL" id="CAG9281950.1"/>
    </source>
</evidence>
<feature type="compositionally biased region" description="Polar residues" evidence="4">
    <location>
        <begin position="1"/>
        <end position="10"/>
    </location>
</feature>
<gene>
    <name evidence="5" type="ORF">PTTT1_LOCUS18061</name>
</gene>
<sequence length="1097" mass="123171">MERLRVQSSALKPVSRRQQKHADVPSSKSETYPKLRKVTRRDEDPTPTSSSTASNLPNADRKRGVFGRAANSSHPVRSGKAPTIDGNLIKPTLLKIETYSDKNVSNFDKKSNSASWIKQSLRKADKFENARKFTPTIKKGSETSDVLQNIRFGHGENNGSLELSGKGVNETLVDQLCTNLKNIRHITLLNNNLSEKAQMKLITAVIDANTVATLVLDGIEISEKNCDCIGNIFKANRTLTTFSVPLAKLPSKLESRLKRNRKIESYVKTIRQAGGMVQSRAITPRDNELVVNIVKIIGNDPSITEFVVDGDVRFQHLGSSMILDLAESLRSNYCLKTLRVTNVELGNAFLSALATSITTNFTLEEIDLSGNAITSEAVVAFCQAMPLNTTLIRVDLSRMHTPILSDDEGVVLKALKKNESVRQFQIKFRNGYSTTALEKILARNKSAKCTPAVTSFDTKLLAYLKAEAEQAETILSERQQTETDGSEQLVEDWAHLYELSKMADIFNSFDNAYEECGETTEQPTTTKKKSGKISLVDVIGSMESMSADGSFLTEAFISKYMVENKETGGLVFEFTNQFQMFKRFQIGDKARGFITKRFVDVLLAHPRTKEITHLNMANINCSDDLLEWLSKRCKTEATLLPKLHMLNLETNNISGSGVVALAETLKTSKTWRFLQAIKLENQSSLMKTEAEAALAKAMFVNCSVIRLGLRLRNLLERDRIGRYLQRNMDYLRRARREHAAKTGKIIKRSRNTMERFIDSIAANDSAIDHVEIVGDPLFLGLNRNEVLNAAKCFASNTFVMRVKLCNLKLDDKYAEELAKSLEQSRIEYLCLDSNAIGGNGIKAIVASLAKNRSVVELQIRHQTKNMAAADEEVIADLLDSNESLVKMGIDFRSHSARTKLERKLANNNAIQRKARTTDKQDSKMTSSISKIKSVEVQKLFDSVKDGNPSITEIELNNIAEFLQMEKRSRQNFYESLRENKTVKSLSLCNLQLDNTFADELAIILSVNETIRTIVLNDNEFTSAGILTIALAAAKRRNVRQLSIRNPRFKLINEHAEELLLVMERKSNFETFDIQLREETHKQRLFKILAKNSRCTDV</sequence>
<feature type="compositionally biased region" description="Polar residues" evidence="4">
    <location>
        <begin position="46"/>
        <end position="57"/>
    </location>
</feature>
<accession>A0A8J9T3Z0</accession>
<dbReference type="Pfam" id="PF13516">
    <property type="entry name" value="LRR_6"/>
    <property type="match status" value="2"/>
</dbReference>